<feature type="compositionally biased region" description="Basic residues" evidence="1">
    <location>
        <begin position="91"/>
        <end position="100"/>
    </location>
</feature>
<sequence>MATFRKLLYVPRFDTQSPQTDKESGYNGENNNNLHKLSKNMNGLTQDATPLLFSDVKSPEITPWFSRKVKANNLLRIYANMRSSVNLRPSKGGKSRRAKRVTREGPRRVQPRRASSDTFGFQPDALEAEEMCRSQMKQDVLRTIKRMVEENRVIRERLLTLRQQSRSK</sequence>
<evidence type="ECO:0000256" key="1">
    <source>
        <dbReference type="SAM" id="MobiDB-lite"/>
    </source>
</evidence>
<dbReference type="Proteomes" id="UP001558613">
    <property type="component" value="Unassembled WGS sequence"/>
</dbReference>
<feature type="region of interest" description="Disordered" evidence="1">
    <location>
        <begin position="86"/>
        <end position="122"/>
    </location>
</feature>
<feature type="region of interest" description="Disordered" evidence="1">
    <location>
        <begin position="13"/>
        <end position="34"/>
    </location>
</feature>
<comment type="caution">
    <text evidence="2">The sequence shown here is derived from an EMBL/GenBank/DDBJ whole genome shotgun (WGS) entry which is preliminary data.</text>
</comment>
<accession>A0ABR3L1Y7</accession>
<dbReference type="EMBL" id="JAYMGO010000067">
    <property type="protein sequence ID" value="KAL1246902.1"/>
    <property type="molecule type" value="Genomic_DNA"/>
</dbReference>
<gene>
    <name evidence="2" type="ORF">QQF64_034738</name>
</gene>
<name>A0ABR3L1Y7_9TELE</name>
<evidence type="ECO:0000313" key="2">
    <source>
        <dbReference type="EMBL" id="KAL1246902.1"/>
    </source>
</evidence>
<organism evidence="2 3">
    <name type="scientific">Cirrhinus molitorella</name>
    <name type="common">mud carp</name>
    <dbReference type="NCBI Taxonomy" id="172907"/>
    <lineage>
        <taxon>Eukaryota</taxon>
        <taxon>Metazoa</taxon>
        <taxon>Chordata</taxon>
        <taxon>Craniata</taxon>
        <taxon>Vertebrata</taxon>
        <taxon>Euteleostomi</taxon>
        <taxon>Actinopterygii</taxon>
        <taxon>Neopterygii</taxon>
        <taxon>Teleostei</taxon>
        <taxon>Ostariophysi</taxon>
        <taxon>Cypriniformes</taxon>
        <taxon>Cyprinidae</taxon>
        <taxon>Labeoninae</taxon>
        <taxon>Labeonini</taxon>
        <taxon>Cirrhinus</taxon>
    </lineage>
</organism>
<proteinExistence type="predicted"/>
<keyword evidence="3" id="KW-1185">Reference proteome</keyword>
<protein>
    <submittedName>
        <fullName evidence="2">Uncharacterized protein</fullName>
    </submittedName>
</protein>
<evidence type="ECO:0000313" key="3">
    <source>
        <dbReference type="Proteomes" id="UP001558613"/>
    </source>
</evidence>
<reference evidence="2 3" key="1">
    <citation type="submission" date="2023-09" db="EMBL/GenBank/DDBJ databases">
        <authorList>
            <person name="Wang M."/>
        </authorList>
    </citation>
    <scope>NUCLEOTIDE SEQUENCE [LARGE SCALE GENOMIC DNA]</scope>
    <source>
        <strain evidence="2">GT-2023</strain>
        <tissue evidence="2">Liver</tissue>
    </source>
</reference>